<dbReference type="AlphaFoldDB" id="A0A9N9S9M2"/>
<keyword evidence="4 10" id="KW-0812">Transmembrane</keyword>
<sequence>MLPSKRSKESRNFLIKMSRLHGTHTADKKPMNLRTSVMLLLSSIFVVMHINGLIHVWPNFKRICNSLMVEPIGFQLLTRMTMRFVNNDEQLVSEIHDTIDKFYKSEEKEPEKRKILDFSVKFIEVLSKSYMLLNFICFMIPPMSALIISWISKEFFMLVPLWLPFTDPNEIYGFAVNTSAMFFFCIMFYELLISQDLFFIYYTLQVIPMGDILIHKMRQLGEKLSASRKSVKILTNTQNFTIEELIKARQKLNILENSIKQHEKDIINLIKSFNSYNSFISLIHPYMHYTKFVEISTNAVGIGLAILVANLFSISIGISVILIYTLQVLMSCIQGTVISHQNQKILDETWNFPWYKMTVPMQKVWLQFMHQCQSSNELEIVMIGVLNMECFANVMNGAYSYFMYILNFVKN</sequence>
<dbReference type="GO" id="GO:0005549">
    <property type="term" value="F:odorant binding"/>
    <property type="evidence" value="ECO:0007669"/>
    <property type="project" value="InterPro"/>
</dbReference>
<feature type="transmembrane region" description="Helical" evidence="10">
    <location>
        <begin position="171"/>
        <end position="192"/>
    </location>
</feature>
<dbReference type="GO" id="GO:0007165">
    <property type="term" value="P:signal transduction"/>
    <property type="evidence" value="ECO:0007669"/>
    <property type="project" value="UniProtKB-KW"/>
</dbReference>
<evidence type="ECO:0000313" key="13">
    <source>
        <dbReference type="Proteomes" id="UP001153620"/>
    </source>
</evidence>
<evidence type="ECO:0000256" key="9">
    <source>
        <dbReference type="ARBA" id="ARBA00023224"/>
    </source>
</evidence>
<organism evidence="12 13">
    <name type="scientific">Chironomus riparius</name>
    <dbReference type="NCBI Taxonomy" id="315576"/>
    <lineage>
        <taxon>Eukaryota</taxon>
        <taxon>Metazoa</taxon>
        <taxon>Ecdysozoa</taxon>
        <taxon>Arthropoda</taxon>
        <taxon>Hexapoda</taxon>
        <taxon>Insecta</taxon>
        <taxon>Pterygota</taxon>
        <taxon>Neoptera</taxon>
        <taxon>Endopterygota</taxon>
        <taxon>Diptera</taxon>
        <taxon>Nematocera</taxon>
        <taxon>Chironomoidea</taxon>
        <taxon>Chironomidae</taxon>
        <taxon>Chironominae</taxon>
        <taxon>Chironomus</taxon>
    </lineage>
</organism>
<keyword evidence="6 10" id="KW-1133">Transmembrane helix</keyword>
<evidence type="ECO:0000256" key="7">
    <source>
        <dbReference type="ARBA" id="ARBA00023136"/>
    </source>
</evidence>
<reference evidence="12" key="2">
    <citation type="submission" date="2022-10" db="EMBL/GenBank/DDBJ databases">
        <authorList>
            <consortium name="ENA_rothamsted_submissions"/>
            <consortium name="culmorum"/>
            <person name="King R."/>
        </authorList>
    </citation>
    <scope>NUCLEOTIDE SEQUENCE</scope>
</reference>
<feature type="transmembrane region" description="Helical" evidence="10">
    <location>
        <begin position="37"/>
        <end position="58"/>
    </location>
</feature>
<comment type="similarity">
    <text evidence="10">Belongs to the insect chemoreceptor superfamily. Heteromeric odorant receptor channel (TC 1.A.69) family.</text>
</comment>
<comment type="caution">
    <text evidence="10">Lacks conserved residue(s) required for the propagation of feature annotation.</text>
</comment>
<keyword evidence="8 10" id="KW-0675">Receptor</keyword>
<keyword evidence="9 10" id="KW-0807">Transducer</keyword>
<dbReference type="InterPro" id="IPR004117">
    <property type="entry name" value="7tm6_olfct_rcpt"/>
</dbReference>
<feature type="transmembrane region" description="Helical" evidence="10">
    <location>
        <begin position="299"/>
        <end position="324"/>
    </location>
</feature>
<dbReference type="PANTHER" id="PTHR21137:SF35">
    <property type="entry name" value="ODORANT RECEPTOR 19A-RELATED"/>
    <property type="match status" value="1"/>
</dbReference>
<keyword evidence="13" id="KW-1185">Reference proteome</keyword>
<feature type="coiled-coil region" evidence="11">
    <location>
        <begin position="245"/>
        <end position="272"/>
    </location>
</feature>
<feature type="transmembrane region" description="Helical" evidence="10">
    <location>
        <begin position="131"/>
        <end position="151"/>
    </location>
</feature>
<evidence type="ECO:0000256" key="11">
    <source>
        <dbReference type="SAM" id="Coils"/>
    </source>
</evidence>
<dbReference type="GO" id="GO:0004984">
    <property type="term" value="F:olfactory receptor activity"/>
    <property type="evidence" value="ECO:0007669"/>
    <property type="project" value="InterPro"/>
</dbReference>
<evidence type="ECO:0000256" key="2">
    <source>
        <dbReference type="ARBA" id="ARBA00022475"/>
    </source>
</evidence>
<evidence type="ECO:0000256" key="6">
    <source>
        <dbReference type="ARBA" id="ARBA00022989"/>
    </source>
</evidence>
<protein>
    <recommendedName>
        <fullName evidence="10">Odorant receptor</fullName>
    </recommendedName>
</protein>
<keyword evidence="3 10" id="KW-0716">Sensory transduction</keyword>
<evidence type="ECO:0000256" key="10">
    <source>
        <dbReference type="RuleBase" id="RU351113"/>
    </source>
</evidence>
<keyword evidence="7 10" id="KW-0472">Membrane</keyword>
<dbReference type="Proteomes" id="UP001153620">
    <property type="component" value="Chromosome 4"/>
</dbReference>
<evidence type="ECO:0000256" key="4">
    <source>
        <dbReference type="ARBA" id="ARBA00022692"/>
    </source>
</evidence>
<dbReference type="GO" id="GO:0005886">
    <property type="term" value="C:plasma membrane"/>
    <property type="evidence" value="ECO:0007669"/>
    <property type="project" value="UniProtKB-SubCell"/>
</dbReference>
<accession>A0A9N9S9M2</accession>
<dbReference type="OrthoDB" id="6617147at2759"/>
<evidence type="ECO:0000256" key="1">
    <source>
        <dbReference type="ARBA" id="ARBA00004651"/>
    </source>
</evidence>
<evidence type="ECO:0000256" key="3">
    <source>
        <dbReference type="ARBA" id="ARBA00022606"/>
    </source>
</evidence>
<dbReference type="Pfam" id="PF02949">
    <property type="entry name" value="7tm_6"/>
    <property type="match status" value="1"/>
</dbReference>
<dbReference type="PANTHER" id="PTHR21137">
    <property type="entry name" value="ODORANT RECEPTOR"/>
    <property type="match status" value="1"/>
</dbReference>
<proteinExistence type="inferred from homology"/>
<name>A0A9N9S9M2_9DIPT</name>
<evidence type="ECO:0000313" key="12">
    <source>
        <dbReference type="EMBL" id="CAG9810816.1"/>
    </source>
</evidence>
<keyword evidence="11" id="KW-0175">Coiled coil</keyword>
<comment type="subcellular location">
    <subcellularLocation>
        <location evidence="1 10">Cell membrane</location>
        <topology evidence="1 10">Multi-pass membrane protein</topology>
    </subcellularLocation>
</comment>
<evidence type="ECO:0000256" key="8">
    <source>
        <dbReference type="ARBA" id="ARBA00023170"/>
    </source>
</evidence>
<gene>
    <name evidence="12" type="ORF">CHIRRI_LOCUS13628</name>
</gene>
<keyword evidence="2" id="KW-1003">Cell membrane</keyword>
<keyword evidence="5 10" id="KW-0552">Olfaction</keyword>
<dbReference type="EMBL" id="OU895880">
    <property type="protein sequence ID" value="CAG9810816.1"/>
    <property type="molecule type" value="Genomic_DNA"/>
</dbReference>
<reference evidence="12" key="1">
    <citation type="submission" date="2022-01" db="EMBL/GenBank/DDBJ databases">
        <authorList>
            <person name="King R."/>
        </authorList>
    </citation>
    <scope>NUCLEOTIDE SEQUENCE</scope>
</reference>
<evidence type="ECO:0000256" key="5">
    <source>
        <dbReference type="ARBA" id="ARBA00022725"/>
    </source>
</evidence>